<evidence type="ECO:0000313" key="3">
    <source>
        <dbReference type="EMBL" id="EAK5837732.1"/>
    </source>
</evidence>
<keyword evidence="3" id="KW-0808">Transferase</keyword>
<dbReference type="InterPro" id="IPR001173">
    <property type="entry name" value="Glyco_trans_2-like"/>
</dbReference>
<proteinExistence type="predicted"/>
<gene>
    <name evidence="3" type="ORF">APU83_09050</name>
</gene>
<dbReference type="GO" id="GO:0016758">
    <property type="term" value="F:hexosyltransferase activity"/>
    <property type="evidence" value="ECO:0007669"/>
    <property type="project" value="UniProtKB-ARBA"/>
</dbReference>
<sequence length="391" mass="46525">MNQNKTVGIVIPIYNVENYLRECIESVINQTYLNLEIILVNDGSTDKNSLNIAKEYTLKDERITLFHKKNGGLSSARNVGIEYFSGEYKFINKNQIFQKNTLIEFSVNGNNHYEIHSVYKSYKYFDSEKDLINFTNANIDYIIFLDSDDYWRLNCIEECVSRMNGVEVLWFDYDMFFEQTGEKKYYSTLYTFQLLQEKIITPLEWLKHGITYNSFYNKSKTFAFAWQGMIDFKFLKSIKLKFINGIIFEDVAFGIILFASLKYIYIYPEIMLTYRVRDNSIMQSLNKNTLPFYASYLREYFADEMIAKNYHIILSEILILEELTNFVILFKNTEISHLIPIFFFEYFINKGIGIFNFNNDPMKLEQRFLKTLYTLLNFNTCYIQKLLLNDI</sequence>
<keyword evidence="1" id="KW-0472">Membrane</keyword>
<dbReference type="Gene3D" id="3.90.550.10">
    <property type="entry name" value="Spore Coat Polysaccharide Biosynthesis Protein SpsA, Chain A"/>
    <property type="match status" value="2"/>
</dbReference>
<comment type="caution">
    <text evidence="3">The sequence shown here is derived from an EMBL/GenBank/DDBJ whole genome shotgun (WGS) entry which is preliminary data.</text>
</comment>
<feature type="domain" description="Glycosyltransferase 2-like" evidence="2">
    <location>
        <begin position="9"/>
        <end position="88"/>
    </location>
</feature>
<evidence type="ECO:0000259" key="2">
    <source>
        <dbReference type="Pfam" id="PF00535"/>
    </source>
</evidence>
<protein>
    <submittedName>
        <fullName evidence="3">Glycosyltransferase family 2 protein</fullName>
    </submittedName>
</protein>
<name>A0A5T0Z809_CAMJU</name>
<evidence type="ECO:0000256" key="1">
    <source>
        <dbReference type="SAM" id="Phobius"/>
    </source>
</evidence>
<dbReference type="PANTHER" id="PTHR22916">
    <property type="entry name" value="GLYCOSYLTRANSFERASE"/>
    <property type="match status" value="1"/>
</dbReference>
<dbReference type="PANTHER" id="PTHR22916:SF3">
    <property type="entry name" value="UDP-GLCNAC:BETAGAL BETA-1,3-N-ACETYLGLUCOSAMINYLTRANSFERASE-LIKE PROTEIN 1"/>
    <property type="match status" value="1"/>
</dbReference>
<organism evidence="3">
    <name type="scientific">Campylobacter jejuni</name>
    <dbReference type="NCBI Taxonomy" id="197"/>
    <lineage>
        <taxon>Bacteria</taxon>
        <taxon>Pseudomonadati</taxon>
        <taxon>Campylobacterota</taxon>
        <taxon>Epsilonproteobacteria</taxon>
        <taxon>Campylobacterales</taxon>
        <taxon>Campylobacteraceae</taxon>
        <taxon>Campylobacter</taxon>
    </lineage>
</organism>
<reference evidence="3" key="1">
    <citation type="submission" date="2018-05" db="EMBL/GenBank/DDBJ databases">
        <authorList>
            <consortium name="GenomeTrakr network: Whole genome sequencing for foodborne pathogen traceback"/>
        </authorList>
    </citation>
    <scope>NUCLEOTIDE SEQUENCE</scope>
    <source>
        <strain evidence="3">AK1117400155-2</strain>
    </source>
</reference>
<dbReference type="AlphaFoldDB" id="A0A5T0Z809"/>
<feature type="transmembrane region" description="Helical" evidence="1">
    <location>
        <begin position="242"/>
        <end position="265"/>
    </location>
</feature>
<dbReference type="InterPro" id="IPR029044">
    <property type="entry name" value="Nucleotide-diphossugar_trans"/>
</dbReference>
<keyword evidence="1" id="KW-1133">Transmembrane helix</keyword>
<dbReference type="SUPFAM" id="SSF53448">
    <property type="entry name" value="Nucleotide-diphospho-sugar transferases"/>
    <property type="match status" value="1"/>
</dbReference>
<dbReference type="EMBL" id="AACHLB010000018">
    <property type="protein sequence ID" value="EAK5837732.1"/>
    <property type="molecule type" value="Genomic_DNA"/>
</dbReference>
<dbReference type="CDD" id="cd00761">
    <property type="entry name" value="Glyco_tranf_GTA_type"/>
    <property type="match status" value="1"/>
</dbReference>
<keyword evidence="1" id="KW-0812">Transmembrane</keyword>
<feature type="non-terminal residue" evidence="3">
    <location>
        <position position="391"/>
    </location>
</feature>
<accession>A0A5T0Z809</accession>
<dbReference type="Pfam" id="PF00535">
    <property type="entry name" value="Glycos_transf_2"/>
    <property type="match status" value="1"/>
</dbReference>